<gene>
    <name evidence="3" type="ORF">LV75_005765</name>
</gene>
<keyword evidence="4" id="KW-1185">Reference proteome</keyword>
<proteinExistence type="inferred from homology"/>
<organism evidence="3 4">
    <name type="scientific">Actinokineospora diospyrosa</name>
    <dbReference type="NCBI Taxonomy" id="103728"/>
    <lineage>
        <taxon>Bacteria</taxon>
        <taxon>Bacillati</taxon>
        <taxon>Actinomycetota</taxon>
        <taxon>Actinomycetes</taxon>
        <taxon>Pseudonocardiales</taxon>
        <taxon>Pseudonocardiaceae</taxon>
        <taxon>Actinokineospora</taxon>
    </lineage>
</organism>
<evidence type="ECO:0000313" key="3">
    <source>
        <dbReference type="EMBL" id="MCP2273239.1"/>
    </source>
</evidence>
<dbReference type="Pfam" id="PF03747">
    <property type="entry name" value="ADP_ribosyl_GH"/>
    <property type="match status" value="1"/>
</dbReference>
<evidence type="ECO:0000256" key="1">
    <source>
        <dbReference type="ARBA" id="ARBA00010702"/>
    </source>
</evidence>
<comment type="similarity">
    <text evidence="1">Belongs to the ADP-ribosylglycohydrolase family.</text>
</comment>
<comment type="caution">
    <text evidence="3">The sequence shown here is derived from an EMBL/GenBank/DDBJ whole genome shotgun (WGS) entry which is preliminary data.</text>
</comment>
<dbReference type="EMBL" id="JAMTCO010000015">
    <property type="protein sequence ID" value="MCP2273239.1"/>
    <property type="molecule type" value="Genomic_DNA"/>
</dbReference>
<accession>A0ABT1IKQ4</accession>
<protein>
    <submittedName>
        <fullName evidence="3">ADP-ribosylglycohydrolase</fullName>
    </submittedName>
</protein>
<dbReference type="Gene3D" id="1.10.4080.10">
    <property type="entry name" value="ADP-ribosylation/Crystallin J1"/>
    <property type="match status" value="1"/>
</dbReference>
<dbReference type="Proteomes" id="UP001205185">
    <property type="component" value="Unassembled WGS sequence"/>
</dbReference>
<evidence type="ECO:0000313" key="4">
    <source>
        <dbReference type="Proteomes" id="UP001205185"/>
    </source>
</evidence>
<evidence type="ECO:0000256" key="2">
    <source>
        <dbReference type="ARBA" id="ARBA00022801"/>
    </source>
</evidence>
<keyword evidence="2" id="KW-0378">Hydrolase</keyword>
<dbReference type="PANTHER" id="PTHR16222">
    <property type="entry name" value="ADP-RIBOSYLGLYCOHYDROLASE"/>
    <property type="match status" value="1"/>
</dbReference>
<name>A0ABT1IKQ4_9PSEU</name>
<dbReference type="InterPro" id="IPR005502">
    <property type="entry name" value="Ribosyl_crysJ1"/>
</dbReference>
<dbReference type="InterPro" id="IPR036705">
    <property type="entry name" value="Ribosyl_crysJ1_sf"/>
</dbReference>
<reference evidence="3 4" key="1">
    <citation type="submission" date="2022-06" db="EMBL/GenBank/DDBJ databases">
        <title>Genomic Encyclopedia of Archaeal and Bacterial Type Strains, Phase II (KMG-II): from individual species to whole genera.</title>
        <authorList>
            <person name="Goeker M."/>
        </authorList>
    </citation>
    <scope>NUCLEOTIDE SEQUENCE [LARGE SCALE GENOMIC DNA]</scope>
    <source>
        <strain evidence="3 4">DSM 44255</strain>
    </source>
</reference>
<dbReference type="InterPro" id="IPR050792">
    <property type="entry name" value="ADP-ribosylglycohydrolase"/>
</dbReference>
<sequence>MGARGVRHRLPLLFPYVDGDLPYERVIPADRWLGSLLAGAVGDALGAPIEFLSIDEIRGRFGEAGATGYEEAYGGRGRITDDTQMTLFTLEAMIRGHLGRRLMFFEQQPASVIQHAYQRWYHTQGTPWHQAGGSYAMEAEPDGWLIRERGLYHRRAPGATVLTALKGFAAGADRGTLSHRINDSKGCGAVMRAAPCALWSEDPLDAFVVAAQSGALTHGHPSGYLTAGALAFMVHRLLDGTDLPTALTEVRAELVTWEESAETVAALDDAVDLAGRGRPTPETLAKLGGGWVGEEALAIGVCAALVSNTLPEGLLLAVNHSGDSDSTGAICGNLLGAVHGVEQLPDEWLAGLELREVIEELGRDALIEFSPTNSLAEPGWRERYPAW</sequence>
<dbReference type="PANTHER" id="PTHR16222:SF24">
    <property type="entry name" value="ADP-RIBOSYLHYDROLASE ARH3"/>
    <property type="match status" value="1"/>
</dbReference>
<dbReference type="SUPFAM" id="SSF101478">
    <property type="entry name" value="ADP-ribosylglycohydrolase"/>
    <property type="match status" value="1"/>
</dbReference>